<dbReference type="Proteomes" id="UP000461585">
    <property type="component" value="Unassembled WGS sequence"/>
</dbReference>
<keyword evidence="1" id="KW-0472">Membrane</keyword>
<reference evidence="2 3" key="1">
    <citation type="submission" date="2020-01" db="EMBL/GenBank/DDBJ databases">
        <title>Anaeroalcalibacter tamaniensis gen. nov., sp. nov., moderately halophilic strictly anaerobic fermenter bacterium from mud volcano of Taman peninsula.</title>
        <authorList>
            <person name="Frolova A."/>
            <person name="Merkel A.Y."/>
            <person name="Slobodkin A.I."/>
        </authorList>
    </citation>
    <scope>NUCLEOTIDE SEQUENCE [LARGE SCALE GENOMIC DNA]</scope>
    <source>
        <strain evidence="2 3">F-3ap</strain>
    </source>
</reference>
<dbReference type="EMBL" id="JAAEEH010000014">
    <property type="protein sequence ID" value="NDL67422.1"/>
    <property type="molecule type" value="Genomic_DNA"/>
</dbReference>
<dbReference type="RefSeq" id="WP_162370147.1">
    <property type="nucleotide sequence ID" value="NZ_JAAEEH010000014.1"/>
</dbReference>
<protein>
    <recommendedName>
        <fullName evidence="4">Multicomponent Na+:H+ antiporter subunit B</fullName>
    </recommendedName>
</protein>
<sequence>MRRALMVLWAALLLVLFMVVYGGLDQVLPNTLQEQYVANFQEDTGARNAVTGIYLDYRVFDTLFEALMLLVSVIGIIHFSVHEGEGGDRHG</sequence>
<organism evidence="2 3">
    <name type="scientific">Anaerotalea alkaliphila</name>
    <dbReference type="NCBI Taxonomy" id="2662126"/>
    <lineage>
        <taxon>Bacteria</taxon>
        <taxon>Bacillati</taxon>
        <taxon>Bacillota</taxon>
        <taxon>Clostridia</taxon>
        <taxon>Eubacteriales</taxon>
        <taxon>Anaerotalea</taxon>
    </lineage>
</organism>
<gene>
    <name evidence="2" type="ORF">GXN74_06665</name>
</gene>
<keyword evidence="3" id="KW-1185">Reference proteome</keyword>
<evidence type="ECO:0000256" key="1">
    <source>
        <dbReference type="SAM" id="Phobius"/>
    </source>
</evidence>
<feature type="transmembrane region" description="Helical" evidence="1">
    <location>
        <begin position="63"/>
        <end position="81"/>
    </location>
</feature>
<evidence type="ECO:0008006" key="4">
    <source>
        <dbReference type="Google" id="ProtNLM"/>
    </source>
</evidence>
<dbReference type="AlphaFoldDB" id="A0A7X5HVH6"/>
<evidence type="ECO:0000313" key="2">
    <source>
        <dbReference type="EMBL" id="NDL67422.1"/>
    </source>
</evidence>
<evidence type="ECO:0000313" key="3">
    <source>
        <dbReference type="Proteomes" id="UP000461585"/>
    </source>
</evidence>
<proteinExistence type="predicted"/>
<keyword evidence="1" id="KW-0812">Transmembrane</keyword>
<comment type="caution">
    <text evidence="2">The sequence shown here is derived from an EMBL/GenBank/DDBJ whole genome shotgun (WGS) entry which is preliminary data.</text>
</comment>
<accession>A0A7X5HVH6</accession>
<keyword evidence="1" id="KW-1133">Transmembrane helix</keyword>
<name>A0A7X5HVH6_9FIRM</name>